<organism evidence="1">
    <name type="scientific">viral metagenome</name>
    <dbReference type="NCBI Taxonomy" id="1070528"/>
    <lineage>
        <taxon>unclassified sequences</taxon>
        <taxon>metagenomes</taxon>
        <taxon>organismal metagenomes</taxon>
    </lineage>
</organism>
<accession>A0A6H1ZF32</accession>
<name>A0A6H1ZF32_9ZZZZ</name>
<evidence type="ECO:0000313" key="1">
    <source>
        <dbReference type="EMBL" id="QJA46031.1"/>
    </source>
</evidence>
<reference evidence="1" key="1">
    <citation type="submission" date="2020-03" db="EMBL/GenBank/DDBJ databases">
        <title>The deep terrestrial virosphere.</title>
        <authorList>
            <person name="Holmfeldt K."/>
            <person name="Nilsson E."/>
            <person name="Simone D."/>
            <person name="Lopez-Fernandez M."/>
            <person name="Wu X."/>
            <person name="de Brujin I."/>
            <person name="Lundin D."/>
            <person name="Andersson A."/>
            <person name="Bertilsson S."/>
            <person name="Dopson M."/>
        </authorList>
    </citation>
    <scope>NUCLEOTIDE SEQUENCE</scope>
    <source>
        <strain evidence="1">TM448A00302</strain>
    </source>
</reference>
<proteinExistence type="predicted"/>
<protein>
    <submittedName>
        <fullName evidence="1">Uncharacterized protein</fullName>
    </submittedName>
</protein>
<gene>
    <name evidence="1" type="ORF">TM448A00302_0039</name>
</gene>
<dbReference type="EMBL" id="MT144001">
    <property type="protein sequence ID" value="QJA46031.1"/>
    <property type="molecule type" value="Genomic_DNA"/>
</dbReference>
<sequence length="86" mass="10031">MFDKYDERNWLLTDQEKERGGSQTAKNQAYIEAGGIIFNKDAFGDMYEALKQWDKYLSTSYPQNMIQKKHAYNLTEKALSKAEGRL</sequence>
<dbReference type="AlphaFoldDB" id="A0A6H1ZF32"/>